<dbReference type="OrthoDB" id="9795612at2"/>
<evidence type="ECO:0000259" key="1">
    <source>
        <dbReference type="Pfam" id="PF08334"/>
    </source>
</evidence>
<dbReference type="InterPro" id="IPR013545">
    <property type="entry name" value="T2SS_protein-GspG_C"/>
</dbReference>
<proteinExistence type="predicted"/>
<dbReference type="AlphaFoldDB" id="A0A1Y6C931"/>
<dbReference type="RefSeq" id="WP_132319626.1">
    <property type="nucleotide sequence ID" value="NZ_FWZT01000015.1"/>
</dbReference>
<dbReference type="Pfam" id="PF08334">
    <property type="entry name" value="T2SSG"/>
    <property type="match status" value="1"/>
</dbReference>
<evidence type="ECO:0000313" key="2">
    <source>
        <dbReference type="EMBL" id="SMF48901.1"/>
    </source>
</evidence>
<dbReference type="Proteomes" id="UP000192907">
    <property type="component" value="Unassembled WGS sequence"/>
</dbReference>
<evidence type="ECO:0000313" key="3">
    <source>
        <dbReference type="Proteomes" id="UP000192907"/>
    </source>
</evidence>
<protein>
    <submittedName>
        <fullName evidence="2">Type II secretion system protein G (GspG)</fullName>
    </submittedName>
</protein>
<organism evidence="2 3">
    <name type="scientific">Pseudobacteriovorax antillogorgiicola</name>
    <dbReference type="NCBI Taxonomy" id="1513793"/>
    <lineage>
        <taxon>Bacteria</taxon>
        <taxon>Pseudomonadati</taxon>
        <taxon>Bdellovibrionota</taxon>
        <taxon>Oligoflexia</taxon>
        <taxon>Oligoflexales</taxon>
        <taxon>Pseudobacteriovoracaceae</taxon>
        <taxon>Pseudobacteriovorax</taxon>
    </lineage>
</organism>
<gene>
    <name evidence="2" type="ORF">SAMN06296036_11513</name>
</gene>
<keyword evidence="3" id="KW-1185">Reference proteome</keyword>
<dbReference type="InterPro" id="IPR045584">
    <property type="entry name" value="Pilin-like"/>
</dbReference>
<name>A0A1Y6C931_9BACT</name>
<accession>A0A1Y6C931</accession>
<sequence>MNLRLMGTVMALLVSNLTGTQEEANVDLTKLSIGKVEKSLKLYRVHMLRYPREAEGLNALVNSDQRRWRGPYATEESLLDPFGNPLEYRLENGKPIVWSVGIDGTVDTKDDIFKDDHKTEDEPISFELEIPPLWK</sequence>
<dbReference type="STRING" id="1513793.SAMN06296036_11513"/>
<dbReference type="Gene3D" id="3.30.700.10">
    <property type="entry name" value="Glycoprotein, Type 4 Pilin"/>
    <property type="match status" value="1"/>
</dbReference>
<reference evidence="3" key="1">
    <citation type="submission" date="2017-04" db="EMBL/GenBank/DDBJ databases">
        <authorList>
            <person name="Varghese N."/>
            <person name="Submissions S."/>
        </authorList>
    </citation>
    <scope>NUCLEOTIDE SEQUENCE [LARGE SCALE GENOMIC DNA]</scope>
    <source>
        <strain evidence="3">RKEM611</strain>
    </source>
</reference>
<dbReference type="SUPFAM" id="SSF54523">
    <property type="entry name" value="Pili subunits"/>
    <property type="match status" value="1"/>
</dbReference>
<feature type="domain" description="Type II secretion system protein GspG C-terminal" evidence="1">
    <location>
        <begin position="16"/>
        <end position="110"/>
    </location>
</feature>
<dbReference type="EMBL" id="FWZT01000015">
    <property type="protein sequence ID" value="SMF48901.1"/>
    <property type="molecule type" value="Genomic_DNA"/>
</dbReference>